<reference evidence="9 10" key="1">
    <citation type="submission" date="2018-05" db="EMBL/GenBank/DDBJ databases">
        <title>Genetic diversity of glacier-inhabiting Cryobacterium bacteria in China and description of Cryobacterium mengkeensis sp. nov. and Arthrobacter glacialis sp. nov.</title>
        <authorList>
            <person name="Liu Q."/>
            <person name="Xin Y.-H."/>
        </authorList>
    </citation>
    <scope>NUCLEOTIDE SEQUENCE [LARGE SCALE GENOMIC DNA]</scope>
    <source>
        <strain evidence="9 10">B7</strain>
    </source>
</reference>
<dbReference type="PANTHER" id="PTHR30024">
    <property type="entry name" value="ALIPHATIC SULFONATES-BINDING PROTEIN-RELATED"/>
    <property type="match status" value="1"/>
</dbReference>
<keyword evidence="3" id="KW-0813">Transport</keyword>
<evidence type="ECO:0000256" key="4">
    <source>
        <dbReference type="ARBA" id="ARBA00022729"/>
    </source>
</evidence>
<comment type="subcellular location">
    <subcellularLocation>
        <location evidence="1">Periplasm</location>
    </subcellularLocation>
</comment>
<evidence type="ECO:0000256" key="5">
    <source>
        <dbReference type="ARBA" id="ARBA00055538"/>
    </source>
</evidence>
<dbReference type="OrthoDB" id="7374754at2"/>
<organism evidence="9 10">
    <name type="scientific">Arthrobacter psychrolactophilus</name>
    <dbReference type="NCBI Taxonomy" id="92442"/>
    <lineage>
        <taxon>Bacteria</taxon>
        <taxon>Bacillati</taxon>
        <taxon>Actinomycetota</taxon>
        <taxon>Actinomycetes</taxon>
        <taxon>Micrococcales</taxon>
        <taxon>Micrococcaceae</taxon>
        <taxon>Arthrobacter</taxon>
    </lineage>
</organism>
<evidence type="ECO:0000256" key="6">
    <source>
        <dbReference type="ARBA" id="ARBA00070228"/>
    </source>
</evidence>
<evidence type="ECO:0000256" key="1">
    <source>
        <dbReference type="ARBA" id="ARBA00004418"/>
    </source>
</evidence>
<dbReference type="Proteomes" id="UP000247980">
    <property type="component" value="Unassembled WGS sequence"/>
</dbReference>
<dbReference type="SMART" id="SM00062">
    <property type="entry name" value="PBPb"/>
    <property type="match status" value="1"/>
</dbReference>
<evidence type="ECO:0000313" key="10">
    <source>
        <dbReference type="Proteomes" id="UP000247980"/>
    </source>
</evidence>
<accession>A0A2V5J0I5</accession>
<dbReference type="InterPro" id="IPR001638">
    <property type="entry name" value="Solute-binding_3/MltF_N"/>
</dbReference>
<evidence type="ECO:0000256" key="2">
    <source>
        <dbReference type="ARBA" id="ARBA00010742"/>
    </source>
</evidence>
<dbReference type="InterPro" id="IPR006311">
    <property type="entry name" value="TAT_signal"/>
</dbReference>
<name>A0A2V5J0I5_9MICC</name>
<dbReference type="EMBL" id="QJVC01000001">
    <property type="protein sequence ID" value="PYI40273.1"/>
    <property type="molecule type" value="Genomic_DNA"/>
</dbReference>
<dbReference type="Gene3D" id="3.40.190.10">
    <property type="entry name" value="Periplasmic binding protein-like II"/>
    <property type="match status" value="2"/>
</dbReference>
<dbReference type="RefSeq" id="WP_110483598.1">
    <property type="nucleotide sequence ID" value="NZ_QJVC01000001.1"/>
</dbReference>
<proteinExistence type="inferred from homology"/>
<gene>
    <name evidence="9" type="ORF">CVS30_01805</name>
</gene>
<dbReference type="GO" id="GO:0042626">
    <property type="term" value="F:ATPase-coupled transmembrane transporter activity"/>
    <property type="evidence" value="ECO:0007669"/>
    <property type="project" value="InterPro"/>
</dbReference>
<dbReference type="GO" id="GO:0016020">
    <property type="term" value="C:membrane"/>
    <property type="evidence" value="ECO:0007669"/>
    <property type="project" value="InterPro"/>
</dbReference>
<dbReference type="NCBIfam" id="TIGR01728">
    <property type="entry name" value="SsuA_fam"/>
    <property type="match status" value="1"/>
</dbReference>
<evidence type="ECO:0000259" key="8">
    <source>
        <dbReference type="SMART" id="SM00062"/>
    </source>
</evidence>
<dbReference type="SUPFAM" id="SSF53850">
    <property type="entry name" value="Periplasmic binding protein-like II"/>
    <property type="match status" value="1"/>
</dbReference>
<evidence type="ECO:0000256" key="3">
    <source>
        <dbReference type="ARBA" id="ARBA00022448"/>
    </source>
</evidence>
<comment type="similarity">
    <text evidence="2">Belongs to the bacterial solute-binding protein SsuA/TauA family.</text>
</comment>
<dbReference type="PANTHER" id="PTHR30024:SF21">
    <property type="entry name" value="ABC TRANSPORTER SUBSTRATE-BINDING PROTEIN"/>
    <property type="match status" value="1"/>
</dbReference>
<evidence type="ECO:0000313" key="9">
    <source>
        <dbReference type="EMBL" id="PYI40273.1"/>
    </source>
</evidence>
<dbReference type="InterPro" id="IPR010067">
    <property type="entry name" value="ABC_SsuA_sub-bd"/>
</dbReference>
<feature type="signal peptide" evidence="7">
    <location>
        <begin position="1"/>
        <end position="25"/>
    </location>
</feature>
<dbReference type="Pfam" id="PF09084">
    <property type="entry name" value="NMT1"/>
    <property type="match status" value="1"/>
</dbReference>
<feature type="domain" description="Solute-binding protein family 3/N-terminal" evidence="8">
    <location>
        <begin position="45"/>
        <end position="259"/>
    </location>
</feature>
<evidence type="ECO:0000256" key="7">
    <source>
        <dbReference type="SAM" id="SignalP"/>
    </source>
</evidence>
<dbReference type="PROSITE" id="PS51318">
    <property type="entry name" value="TAT"/>
    <property type="match status" value="1"/>
</dbReference>
<dbReference type="AlphaFoldDB" id="A0A2V5J0I5"/>
<feature type="chain" id="PRO_5039323036" description="Putative aliphatic sulfonates-binding protein" evidence="7">
    <location>
        <begin position="26"/>
        <end position="345"/>
    </location>
</feature>
<comment type="caution">
    <text evidence="9">The sequence shown here is derived from an EMBL/GenBank/DDBJ whole genome shotgun (WGS) entry which is preliminary data.</text>
</comment>
<protein>
    <recommendedName>
        <fullName evidence="6">Putative aliphatic sulfonates-binding protein</fullName>
    </recommendedName>
</protein>
<sequence length="345" mass="35644">MSFSATFSRRSFFGAAAAVSALALAGCAGENATSNAAAPVGGSGTLNIDFATYNPLSLVIKEKGWLEATLADKGVKVNWLQSAGSNKANEALRAGAIDVGSTAGSAALLARSNGTPIKTISIYSQPEWAALVAAKGSAVTSVAQLKGKSVAATKGTDPYFFLIQALAEAGLSSKDVTVQNLQHADGRAALENGSVDAWSGLDPIMAGAEQTGATLFYRNLNFNTYGFLNATESFLKDKPELAQIVVDAYEKARIWAAANPEETAQILADVAGLDLAVANTVILERSNLDVSGTPGEKQRAVLAKIGPTFVELGDVTDQAKVDDALAALLNDSFAQKADPATIKEA</sequence>
<keyword evidence="10" id="KW-1185">Reference proteome</keyword>
<dbReference type="GO" id="GO:0042597">
    <property type="term" value="C:periplasmic space"/>
    <property type="evidence" value="ECO:0007669"/>
    <property type="project" value="UniProtKB-SubCell"/>
</dbReference>
<keyword evidence="4 7" id="KW-0732">Signal</keyword>
<dbReference type="FunFam" id="3.40.190.10:FF:000050">
    <property type="entry name" value="Sulfonate ABC transporter substrate-binding protein"/>
    <property type="match status" value="1"/>
</dbReference>
<comment type="function">
    <text evidence="5">Part of a binding-protein-dependent transport system for aliphatic sulfonates. Putative binding protein.</text>
</comment>
<dbReference type="InterPro" id="IPR015168">
    <property type="entry name" value="SsuA/THI5"/>
</dbReference>